<dbReference type="EMBL" id="CP077683">
    <property type="protein sequence ID" value="QXE90990.1"/>
    <property type="molecule type" value="Genomic_DNA"/>
</dbReference>
<sequence>MGLALQCKFFGHIITVDKALAVRDGATQEYKRSLQFECDKCGKPVRPRAAGDKHVAHFVHVKQNPECSYAEPPREY</sequence>
<feature type="domain" description="C2H2-type" evidence="1">
    <location>
        <begin position="36"/>
        <end position="65"/>
    </location>
</feature>
<proteinExistence type="predicted"/>
<dbReference type="RefSeq" id="WP_217287583.1">
    <property type="nucleotide sequence ID" value="NZ_CP077683.1"/>
</dbReference>
<protein>
    <recommendedName>
        <fullName evidence="1">C2H2-type domain-containing protein</fullName>
    </recommendedName>
</protein>
<evidence type="ECO:0000313" key="3">
    <source>
        <dbReference type="Proteomes" id="UP000683559"/>
    </source>
</evidence>
<dbReference type="PROSITE" id="PS50157">
    <property type="entry name" value="ZINC_FINGER_C2H2_2"/>
    <property type="match status" value="1"/>
</dbReference>
<reference evidence="2 3" key="1">
    <citation type="submission" date="2021-06" db="EMBL/GenBank/DDBJ databases">
        <title>Gemonas diversity in paddy soil.</title>
        <authorList>
            <person name="Liu G."/>
        </authorList>
    </citation>
    <scope>NUCLEOTIDE SEQUENCE [LARGE SCALE GENOMIC DNA]</scope>
    <source>
        <strain evidence="2 3">RG2</strain>
    </source>
</reference>
<accession>A0ABX8LN85</accession>
<dbReference type="Proteomes" id="UP000683559">
    <property type="component" value="Chromosome"/>
</dbReference>
<dbReference type="PROSITE" id="PS00028">
    <property type="entry name" value="ZINC_FINGER_C2H2_1"/>
    <property type="match status" value="1"/>
</dbReference>
<organism evidence="2 3">
    <name type="scientific">Geomonas subterranea</name>
    <dbReference type="NCBI Taxonomy" id="2847989"/>
    <lineage>
        <taxon>Bacteria</taxon>
        <taxon>Pseudomonadati</taxon>
        <taxon>Thermodesulfobacteriota</taxon>
        <taxon>Desulfuromonadia</taxon>
        <taxon>Geobacterales</taxon>
        <taxon>Geobacteraceae</taxon>
        <taxon>Geomonas</taxon>
    </lineage>
</organism>
<evidence type="ECO:0000313" key="2">
    <source>
        <dbReference type="EMBL" id="QXE90990.1"/>
    </source>
</evidence>
<gene>
    <name evidence="2" type="ORF">KP001_00105</name>
</gene>
<dbReference type="InterPro" id="IPR013087">
    <property type="entry name" value="Znf_C2H2_type"/>
</dbReference>
<keyword evidence="3" id="KW-1185">Reference proteome</keyword>
<evidence type="ECO:0000259" key="1">
    <source>
        <dbReference type="PROSITE" id="PS50157"/>
    </source>
</evidence>
<name>A0ABX8LN85_9BACT</name>